<dbReference type="GO" id="GO:0008745">
    <property type="term" value="F:N-acetylmuramoyl-L-alanine amidase activity"/>
    <property type="evidence" value="ECO:0007669"/>
    <property type="project" value="UniProtKB-EC"/>
</dbReference>
<dbReference type="AlphaFoldDB" id="A0A6N9Q298"/>
<evidence type="ECO:0000259" key="5">
    <source>
        <dbReference type="Pfam" id="PF01510"/>
    </source>
</evidence>
<evidence type="ECO:0000256" key="3">
    <source>
        <dbReference type="ARBA" id="ARBA00022801"/>
    </source>
</evidence>
<comment type="caution">
    <text evidence="6">The sequence shown here is derived from an EMBL/GenBank/DDBJ whole genome shotgun (WGS) entry which is preliminary data.</text>
</comment>
<dbReference type="EC" id="3.5.1.28" evidence="2"/>
<protein>
    <recommendedName>
        <fullName evidence="2">N-acetylmuramoyl-L-alanine amidase</fullName>
        <ecNumber evidence="2">3.5.1.28</ecNumber>
    </recommendedName>
</protein>
<dbReference type="EMBL" id="SIJB01000010">
    <property type="protein sequence ID" value="NBI28158.1"/>
    <property type="molecule type" value="Genomic_DNA"/>
</dbReference>
<dbReference type="Pfam" id="PF01510">
    <property type="entry name" value="Amidase_2"/>
    <property type="match status" value="1"/>
</dbReference>
<keyword evidence="4" id="KW-0961">Cell wall biogenesis/degradation</keyword>
<evidence type="ECO:0000256" key="2">
    <source>
        <dbReference type="ARBA" id="ARBA00011901"/>
    </source>
</evidence>
<dbReference type="GO" id="GO:0009253">
    <property type="term" value="P:peptidoglycan catabolic process"/>
    <property type="evidence" value="ECO:0007669"/>
    <property type="project" value="InterPro"/>
</dbReference>
<organism evidence="6 7">
    <name type="scientific">Chengkuizengella marina</name>
    <dbReference type="NCBI Taxonomy" id="2507566"/>
    <lineage>
        <taxon>Bacteria</taxon>
        <taxon>Bacillati</taxon>
        <taxon>Bacillota</taxon>
        <taxon>Bacilli</taxon>
        <taxon>Bacillales</taxon>
        <taxon>Paenibacillaceae</taxon>
        <taxon>Chengkuizengella</taxon>
    </lineage>
</organism>
<reference evidence="6 7" key="1">
    <citation type="submission" date="2019-01" db="EMBL/GenBank/DDBJ databases">
        <title>Chengkuizengella sp. nov., isolated from deep-sea sediment of East Pacific Ocean.</title>
        <authorList>
            <person name="Yang J."/>
            <person name="Lai Q."/>
            <person name="Shao Z."/>
        </authorList>
    </citation>
    <scope>NUCLEOTIDE SEQUENCE [LARGE SCALE GENOMIC DNA]</scope>
    <source>
        <strain evidence="6 7">YPA3-1-1</strain>
    </source>
</reference>
<dbReference type="CDD" id="cd06583">
    <property type="entry name" value="PGRP"/>
    <property type="match status" value="1"/>
</dbReference>
<dbReference type="OrthoDB" id="9794294at2"/>
<keyword evidence="7" id="KW-1185">Reference proteome</keyword>
<evidence type="ECO:0000256" key="1">
    <source>
        <dbReference type="ARBA" id="ARBA00001561"/>
    </source>
</evidence>
<gene>
    <name evidence="6" type="ORF">ERL59_04195</name>
</gene>
<name>A0A6N9Q298_9BACL</name>
<accession>A0A6N9Q298</accession>
<dbReference type="GO" id="GO:0009254">
    <property type="term" value="P:peptidoglycan turnover"/>
    <property type="evidence" value="ECO:0007669"/>
    <property type="project" value="TreeGrafter"/>
</dbReference>
<sequence>MTFKIKYPIVKKYLTSGTSAHIFVDDTGIYECIPLLTDTPEKAWHVLYQKPLDNQIFGDANDIAAGVELCFSHLRGSINNEEAYKRYVWVIAYICYKFGLDPTKAIIGHHILDPQRKTDPQNALSKMEKSYDQLLQDVVIEYYDCLPREEVLMKLKKWQIDMAHQSIENLNEKELLYDVDEWKKKVEEKPQEVINDFPWLFFVMLDRLSQKKGGN</sequence>
<dbReference type="InterPro" id="IPR036505">
    <property type="entry name" value="Amidase/PGRP_sf"/>
</dbReference>
<dbReference type="Proteomes" id="UP000448943">
    <property type="component" value="Unassembled WGS sequence"/>
</dbReference>
<comment type="catalytic activity">
    <reaction evidence="1">
        <text>Hydrolyzes the link between N-acetylmuramoyl residues and L-amino acid residues in certain cell-wall glycopeptides.</text>
        <dbReference type="EC" id="3.5.1.28"/>
    </reaction>
</comment>
<keyword evidence="3" id="KW-0378">Hydrolase</keyword>
<dbReference type="SUPFAM" id="SSF55846">
    <property type="entry name" value="N-acetylmuramoyl-L-alanine amidase-like"/>
    <property type="match status" value="1"/>
</dbReference>
<dbReference type="Gene3D" id="3.40.80.10">
    <property type="entry name" value="Peptidoglycan recognition protein-like"/>
    <property type="match status" value="1"/>
</dbReference>
<dbReference type="InterPro" id="IPR051206">
    <property type="entry name" value="NAMLAA_amidase_2"/>
</dbReference>
<evidence type="ECO:0000256" key="4">
    <source>
        <dbReference type="ARBA" id="ARBA00023316"/>
    </source>
</evidence>
<dbReference type="PANTHER" id="PTHR30417">
    <property type="entry name" value="N-ACETYLMURAMOYL-L-ALANINE AMIDASE AMID"/>
    <property type="match status" value="1"/>
</dbReference>
<evidence type="ECO:0000313" key="7">
    <source>
        <dbReference type="Proteomes" id="UP000448943"/>
    </source>
</evidence>
<dbReference type="GO" id="GO:0071555">
    <property type="term" value="P:cell wall organization"/>
    <property type="evidence" value="ECO:0007669"/>
    <property type="project" value="UniProtKB-KW"/>
</dbReference>
<proteinExistence type="predicted"/>
<dbReference type="PANTHER" id="PTHR30417:SF1">
    <property type="entry name" value="N-ACETYLMURAMOYL-L-ALANINE AMIDASE AMID"/>
    <property type="match status" value="1"/>
</dbReference>
<dbReference type="InterPro" id="IPR002502">
    <property type="entry name" value="Amidase_domain"/>
</dbReference>
<feature type="domain" description="N-acetylmuramoyl-L-alanine amidase" evidence="5">
    <location>
        <begin position="17"/>
        <end position="121"/>
    </location>
</feature>
<evidence type="ECO:0000313" key="6">
    <source>
        <dbReference type="EMBL" id="NBI28158.1"/>
    </source>
</evidence>